<dbReference type="Proteomes" id="UP001252270">
    <property type="component" value="Unassembled WGS sequence"/>
</dbReference>
<feature type="transmembrane region" description="Helical" evidence="1">
    <location>
        <begin position="9"/>
        <end position="29"/>
    </location>
</feature>
<evidence type="ECO:0000313" key="3">
    <source>
        <dbReference type="Proteomes" id="UP001252270"/>
    </source>
</evidence>
<dbReference type="EMBL" id="JARWAL010000026">
    <property type="protein sequence ID" value="MDR5894390.1"/>
    <property type="molecule type" value="Genomic_DNA"/>
</dbReference>
<evidence type="ECO:0000313" key="2">
    <source>
        <dbReference type="EMBL" id="MDR5894390.1"/>
    </source>
</evidence>
<keyword evidence="3" id="KW-1185">Reference proteome</keyword>
<proteinExistence type="predicted"/>
<name>A0ABU1GQV7_9GAMM</name>
<gene>
    <name evidence="2" type="ORF">QC820_16495</name>
</gene>
<sequence>MIIKYVKGFLIIYAILASVVQMVFGFALMSGRATSDSEAMAQFALSTAIPALVLVAVITLWERRRNRS</sequence>
<evidence type="ECO:0000256" key="1">
    <source>
        <dbReference type="SAM" id="Phobius"/>
    </source>
</evidence>
<dbReference type="RefSeq" id="WP_309637686.1">
    <property type="nucleotide sequence ID" value="NZ_JARWAL010000026.1"/>
</dbReference>
<feature type="transmembrane region" description="Helical" evidence="1">
    <location>
        <begin position="41"/>
        <end position="61"/>
    </location>
</feature>
<keyword evidence="1" id="KW-0472">Membrane</keyword>
<protein>
    <submittedName>
        <fullName evidence="2">Uncharacterized protein</fullName>
    </submittedName>
</protein>
<reference evidence="2 3" key="1">
    <citation type="submission" date="2023-04" db="EMBL/GenBank/DDBJ databases">
        <title>A long-awaited taxogenomic arrangement of the family Halomonadaceae.</title>
        <authorList>
            <person name="De La Haba R."/>
            <person name="Chuvochina M."/>
            <person name="Wittouck S."/>
            <person name="Arahal D.R."/>
            <person name="Sanchez-Porro C."/>
            <person name="Hugenholtz P."/>
            <person name="Ventosa A."/>
        </authorList>
    </citation>
    <scope>NUCLEOTIDE SEQUENCE [LARGE SCALE GENOMIC DNA]</scope>
    <source>
        <strain evidence="2 3">DSM 17332</strain>
    </source>
</reference>
<comment type="caution">
    <text evidence="2">The sequence shown here is derived from an EMBL/GenBank/DDBJ whole genome shotgun (WGS) entry which is preliminary data.</text>
</comment>
<keyword evidence="1" id="KW-0812">Transmembrane</keyword>
<keyword evidence="1" id="KW-1133">Transmembrane helix</keyword>
<organism evidence="2 3">
    <name type="scientific">Halomonas mongoliensis</name>
    <dbReference type="NCBI Taxonomy" id="321265"/>
    <lineage>
        <taxon>Bacteria</taxon>
        <taxon>Pseudomonadati</taxon>
        <taxon>Pseudomonadota</taxon>
        <taxon>Gammaproteobacteria</taxon>
        <taxon>Oceanospirillales</taxon>
        <taxon>Halomonadaceae</taxon>
        <taxon>Halomonas</taxon>
    </lineage>
</organism>
<accession>A0ABU1GQV7</accession>